<gene>
    <name evidence="3" type="ORF">GBG18_07175</name>
    <name evidence="2" type="ORF">GBG19_07865</name>
</gene>
<name>A0A6L4WSN7_9BACT</name>
<dbReference type="Proteomes" id="UP000472839">
    <property type="component" value="Unassembled WGS sequence"/>
</dbReference>
<feature type="signal peptide" evidence="1">
    <location>
        <begin position="1"/>
        <end position="16"/>
    </location>
</feature>
<sequence length="156" mass="18403">MKFLLTLLLLTNFAFASYTIKYQGLTLGNIENFDTIKDNYLEATVTNKIARLLLGKDKFVFYNEDYIGKKDDENTKYKKDKYAIVYILKKAAANNTKDERIEVKKDKFIDVKFDKNFNFIYNSRNRIKSKGYFEMKDGELETLIEEINSIKIIKNK</sequence>
<keyword evidence="1" id="KW-0732">Signal</keyword>
<proteinExistence type="predicted"/>
<organism evidence="2 5">
    <name type="scientific">Poseidonibacter ostreae</name>
    <dbReference type="NCBI Taxonomy" id="2654171"/>
    <lineage>
        <taxon>Bacteria</taxon>
        <taxon>Pseudomonadati</taxon>
        <taxon>Campylobacterota</taxon>
        <taxon>Epsilonproteobacteria</taxon>
        <taxon>Campylobacterales</taxon>
        <taxon>Arcobacteraceae</taxon>
        <taxon>Poseidonibacter</taxon>
    </lineage>
</organism>
<dbReference type="Proteomes" id="UP000461010">
    <property type="component" value="Unassembled WGS sequence"/>
</dbReference>
<evidence type="ECO:0000313" key="4">
    <source>
        <dbReference type="Proteomes" id="UP000461010"/>
    </source>
</evidence>
<evidence type="ECO:0000313" key="3">
    <source>
        <dbReference type="EMBL" id="KAB7891195.1"/>
    </source>
</evidence>
<evidence type="ECO:0000313" key="5">
    <source>
        <dbReference type="Proteomes" id="UP000472839"/>
    </source>
</evidence>
<accession>A0A6L4WSN7</accession>
<protein>
    <submittedName>
        <fullName evidence="2">Uncharacterized protein</fullName>
    </submittedName>
</protein>
<evidence type="ECO:0000256" key="1">
    <source>
        <dbReference type="SAM" id="SignalP"/>
    </source>
</evidence>
<dbReference type="EMBL" id="WFKJ01000018">
    <property type="protein sequence ID" value="KAB7891195.1"/>
    <property type="molecule type" value="Genomic_DNA"/>
</dbReference>
<feature type="chain" id="PRO_5027065417" evidence="1">
    <location>
        <begin position="17"/>
        <end position="156"/>
    </location>
</feature>
<reference evidence="4 5" key="1">
    <citation type="submission" date="2019-10" db="EMBL/GenBank/DDBJ databases">
        <title>Poseidonibacter ostreae sp. nov., isolated from the gut of the Ostrea denselamellosa.</title>
        <authorList>
            <person name="Choi A."/>
        </authorList>
    </citation>
    <scope>NUCLEOTIDE SEQUENCE [LARGE SCALE GENOMIC DNA]</scope>
    <source>
        <strain evidence="2 5">SJOD-M-33</strain>
        <strain evidence="3 4">SJOD-M-5</strain>
    </source>
</reference>
<comment type="caution">
    <text evidence="2">The sequence shown here is derived from an EMBL/GenBank/DDBJ whole genome shotgun (WGS) entry which is preliminary data.</text>
</comment>
<dbReference type="AlphaFoldDB" id="A0A6L4WSN7"/>
<dbReference type="EMBL" id="WFKK01000020">
    <property type="protein sequence ID" value="KAB7888798.1"/>
    <property type="molecule type" value="Genomic_DNA"/>
</dbReference>
<evidence type="ECO:0000313" key="2">
    <source>
        <dbReference type="EMBL" id="KAB7888798.1"/>
    </source>
</evidence>
<dbReference type="RefSeq" id="WP_152189746.1">
    <property type="nucleotide sequence ID" value="NZ_WFKI01000044.1"/>
</dbReference>
<keyword evidence="4" id="KW-1185">Reference proteome</keyword>